<accession>A0A3P1SM10</accession>
<gene>
    <name evidence="9" type="ORF">EHS89_13845</name>
</gene>
<feature type="transmembrane region" description="Helical" evidence="7">
    <location>
        <begin position="835"/>
        <end position="858"/>
    </location>
</feature>
<dbReference type="InterPro" id="IPR038766">
    <property type="entry name" value="Membrane_comp_ABC_pdt"/>
</dbReference>
<evidence type="ECO:0000256" key="4">
    <source>
        <dbReference type="ARBA" id="ARBA00022989"/>
    </source>
</evidence>
<feature type="transmembrane region" description="Helical" evidence="7">
    <location>
        <begin position="370"/>
        <end position="391"/>
    </location>
</feature>
<feature type="transmembrane region" description="Helical" evidence="7">
    <location>
        <begin position="437"/>
        <end position="458"/>
    </location>
</feature>
<dbReference type="RefSeq" id="WP_124926759.1">
    <property type="nucleotide sequence ID" value="NZ_BMOH01000007.1"/>
</dbReference>
<feature type="compositionally biased region" description="Polar residues" evidence="6">
    <location>
        <begin position="122"/>
        <end position="131"/>
    </location>
</feature>
<feature type="transmembrane region" description="Helical" evidence="7">
    <location>
        <begin position="493"/>
        <end position="515"/>
    </location>
</feature>
<evidence type="ECO:0000313" key="9">
    <source>
        <dbReference type="EMBL" id="RRC98178.1"/>
    </source>
</evidence>
<dbReference type="Pfam" id="PF02687">
    <property type="entry name" value="FtsX"/>
    <property type="match status" value="2"/>
</dbReference>
<comment type="caution">
    <text evidence="9">The sequence shown here is derived from an EMBL/GenBank/DDBJ whole genome shotgun (WGS) entry which is preliminary data.</text>
</comment>
<keyword evidence="5 7" id="KW-0472">Membrane</keyword>
<feature type="transmembrane region" description="Helical" evidence="7">
    <location>
        <begin position="21"/>
        <end position="43"/>
    </location>
</feature>
<feature type="transmembrane region" description="Helical" evidence="7">
    <location>
        <begin position="315"/>
        <end position="340"/>
    </location>
</feature>
<feature type="domain" description="ABC3 transporter permease C-terminal" evidence="8">
    <location>
        <begin position="274"/>
        <end position="398"/>
    </location>
</feature>
<feature type="transmembrane region" description="Helical" evidence="7">
    <location>
        <begin position="744"/>
        <end position="764"/>
    </location>
</feature>
<keyword evidence="4 7" id="KW-1133">Transmembrane helix</keyword>
<evidence type="ECO:0000256" key="2">
    <source>
        <dbReference type="ARBA" id="ARBA00022475"/>
    </source>
</evidence>
<dbReference type="PANTHER" id="PTHR30287">
    <property type="entry name" value="MEMBRANE COMPONENT OF PREDICTED ABC SUPERFAMILY METABOLITE UPTAKE TRANSPORTER"/>
    <property type="match status" value="1"/>
</dbReference>
<comment type="subcellular location">
    <subcellularLocation>
        <location evidence="1">Cell membrane</location>
        <topology evidence="1">Multi-pass membrane protein</topology>
    </subcellularLocation>
</comment>
<evidence type="ECO:0000256" key="1">
    <source>
        <dbReference type="ARBA" id="ARBA00004651"/>
    </source>
</evidence>
<evidence type="ECO:0000256" key="7">
    <source>
        <dbReference type="SAM" id="Phobius"/>
    </source>
</evidence>
<reference evidence="9 10" key="1">
    <citation type="submission" date="2018-11" db="EMBL/GenBank/DDBJ databases">
        <title>The draft genome sequence of Amphritea balenae JAMM 1525T.</title>
        <authorList>
            <person name="Fang Z."/>
            <person name="Zhang Y."/>
            <person name="Han X."/>
        </authorList>
    </citation>
    <scope>NUCLEOTIDE SEQUENCE [LARGE SCALE GENOMIC DNA]</scope>
    <source>
        <strain evidence="9 10">JAMM 1525</strain>
    </source>
</reference>
<name>A0A3P1SM10_9GAMM</name>
<dbReference type="PANTHER" id="PTHR30287:SF2">
    <property type="entry name" value="BLL1001 PROTEIN"/>
    <property type="match status" value="1"/>
</dbReference>
<dbReference type="InterPro" id="IPR003838">
    <property type="entry name" value="ABC3_permease_C"/>
</dbReference>
<evidence type="ECO:0000256" key="6">
    <source>
        <dbReference type="SAM" id="MobiDB-lite"/>
    </source>
</evidence>
<feature type="transmembrane region" description="Helical" evidence="7">
    <location>
        <begin position="273"/>
        <end position="295"/>
    </location>
</feature>
<proteinExistence type="predicted"/>
<evidence type="ECO:0000256" key="3">
    <source>
        <dbReference type="ARBA" id="ARBA00022692"/>
    </source>
</evidence>
<keyword evidence="10" id="KW-1185">Reference proteome</keyword>
<sequence>MLNRILILGVTLLSHYRRHPAQAIFLLSGLSLGVAMLLTTLIISSAARQAFTDTQQTLGGQAVAHLLPKHSQNSLPEQLYRDLRLKGVSHIMPIAEGRIKTEKGFMQIRGLDLFPLLNRSSNRLPNQTGSEPDSYSDNDPDNSPDNYPDNDLNNYLFQFSFPPYLALVSESYAQLQGLKNGQQPRLADTSTLPEVRILKDSAGLGYFILCDIRCAQKHLGLTQRLTSILITHLSPTDKALIKQLSEQHADLVMADKSIKNPAFTDAFLLNLQAIGLLAFLVGCFIAFNAVSFSVLQRQQTVKQMRLSGATANEIVIALLFELSCWALLASIVGSIIAWLLSTLLLPGIGFTLERLFFNENILILGRIQDWWGQAITLSLAATIIATLLPLIRLARQPPMTSITESSTRPYSLLLSLTLLGLGSIMAFYPSLIKPSQWSGLVITASWFIGGALLVPSILTRFYQLFCKFKGLLRYPALHWMLNDSRLDQQRQGIAMTAFCIAIAACIAVLIMVSSFRQAFTDYLDVTLPESLYLTLDQNQIKDIKPFLSGHPDVELVYPFFMSNALINQQPGLVRGLTNDSQRQSSFILEQYSVLGIHSGDTVSGDITSSTKSSEAYNELWRKLHQRKGIIVNQALALNYKLKPGDRLSIVINNHPINTEVLGIYFSYGSLVDVFAIDQQWLMELWPQLQTNRLGVFIKDDSRISPLLTELTNRFQLNTHHYVLPGSIKQLALSVFQRTFHATQLLSVTILLIAAIGVYCASYTAQLEKQIQYRLVHILGLSSRKIACMALLQLFINASLTCMLALPLGILVAWASTKIVLRYAFGWYFDLIIDPLQLSLILFSSIAILLAGALLPFYLNTKRHSAKYLTAQG</sequence>
<dbReference type="GO" id="GO:0005886">
    <property type="term" value="C:plasma membrane"/>
    <property type="evidence" value="ECO:0007669"/>
    <property type="project" value="UniProtKB-SubCell"/>
</dbReference>
<keyword evidence="2" id="KW-1003">Cell membrane</keyword>
<protein>
    <submittedName>
        <fullName evidence="9">FtsX-like permease family protein</fullName>
    </submittedName>
</protein>
<feature type="transmembrane region" description="Helical" evidence="7">
    <location>
        <begin position="785"/>
        <end position="815"/>
    </location>
</feature>
<evidence type="ECO:0000256" key="5">
    <source>
        <dbReference type="ARBA" id="ARBA00023136"/>
    </source>
</evidence>
<feature type="region of interest" description="Disordered" evidence="6">
    <location>
        <begin position="122"/>
        <end position="149"/>
    </location>
</feature>
<keyword evidence="3 7" id="KW-0812">Transmembrane</keyword>
<organism evidence="9 10">
    <name type="scientific">Amphritea balenae</name>
    <dbReference type="NCBI Taxonomy" id="452629"/>
    <lineage>
        <taxon>Bacteria</taxon>
        <taxon>Pseudomonadati</taxon>
        <taxon>Pseudomonadota</taxon>
        <taxon>Gammaproteobacteria</taxon>
        <taxon>Oceanospirillales</taxon>
        <taxon>Oceanospirillaceae</taxon>
        <taxon>Amphritea</taxon>
    </lineage>
</organism>
<dbReference type="EMBL" id="RQXV01000008">
    <property type="protein sequence ID" value="RRC98178.1"/>
    <property type="molecule type" value="Genomic_DNA"/>
</dbReference>
<feature type="domain" description="ABC3 transporter permease C-terminal" evidence="8">
    <location>
        <begin position="745"/>
        <end position="858"/>
    </location>
</feature>
<dbReference type="Proteomes" id="UP000267535">
    <property type="component" value="Unassembled WGS sequence"/>
</dbReference>
<evidence type="ECO:0000313" key="10">
    <source>
        <dbReference type="Proteomes" id="UP000267535"/>
    </source>
</evidence>
<dbReference type="OrthoDB" id="343744at2"/>
<feature type="transmembrane region" description="Helical" evidence="7">
    <location>
        <begin position="412"/>
        <end position="431"/>
    </location>
</feature>
<dbReference type="AlphaFoldDB" id="A0A3P1SM10"/>
<evidence type="ECO:0000259" key="8">
    <source>
        <dbReference type="Pfam" id="PF02687"/>
    </source>
</evidence>